<gene>
    <name evidence="1" type="ORF">BWK73_09710</name>
</gene>
<sequence length="257" mass="29708">MNHLLDIAIDTLSVITNQSTGLLHPLDDSATKEMFRALHQEGIPLGYNEIKQLTLSKGWETKHACSIAEIAERIGSGGQVRISFPGQIDNSTIIRLKQEARSRASQQGIPIYSRDFLYNAAKRFRDAVIKAQKADEFLFGLLDDFPKDCCEFSSYLLAEYLMEECHVQQVEKVRGELIRRPYNYHVWLVISGFLVDITADQFRTTNMPVIVTDDRNGWHKRYREVERCHLSQPVFEEFGEPQKTEIFTDYQRIKTFL</sequence>
<accession>A0A1Y1QUT5</accession>
<dbReference type="EMBL" id="MTEJ01000030">
    <property type="protein sequence ID" value="OQX14381.1"/>
    <property type="molecule type" value="Genomic_DNA"/>
</dbReference>
<dbReference type="InterPro" id="IPR015079">
    <property type="entry name" value="DUF1889"/>
</dbReference>
<reference evidence="1 2" key="1">
    <citation type="submission" date="2017-01" db="EMBL/GenBank/DDBJ databases">
        <title>Novel large sulfur bacteria in the metagenomes of groundwater-fed chemosynthetic microbial mats in the Lake Huron basin.</title>
        <authorList>
            <person name="Sharrar A.M."/>
            <person name="Flood B.E."/>
            <person name="Bailey J.V."/>
            <person name="Jones D.S."/>
            <person name="Biddanda B."/>
            <person name="Ruberg S.A."/>
            <person name="Marcus D.N."/>
            <person name="Dick G.J."/>
        </authorList>
    </citation>
    <scope>NUCLEOTIDE SEQUENCE [LARGE SCALE GENOMIC DNA]</scope>
    <source>
        <strain evidence="1">A8</strain>
    </source>
</reference>
<protein>
    <submittedName>
        <fullName evidence="1">Uncharacterized protein</fullName>
    </submittedName>
</protein>
<dbReference type="Gene3D" id="1.20.1290.30">
    <property type="match status" value="1"/>
</dbReference>
<dbReference type="AlphaFoldDB" id="A0A1Y1QUT5"/>
<dbReference type="InterPro" id="IPR037210">
    <property type="entry name" value="YoaC-like_sf"/>
</dbReference>
<evidence type="ECO:0000313" key="2">
    <source>
        <dbReference type="Proteomes" id="UP000192491"/>
    </source>
</evidence>
<organism evidence="1 2">
    <name type="scientific">Thiothrix lacustris</name>
    <dbReference type="NCBI Taxonomy" id="525917"/>
    <lineage>
        <taxon>Bacteria</taxon>
        <taxon>Pseudomonadati</taxon>
        <taxon>Pseudomonadota</taxon>
        <taxon>Gammaproteobacteria</taxon>
        <taxon>Thiotrichales</taxon>
        <taxon>Thiotrichaceae</taxon>
        <taxon>Thiothrix</taxon>
    </lineage>
</organism>
<comment type="caution">
    <text evidence="1">The sequence shown here is derived from an EMBL/GenBank/DDBJ whole genome shotgun (WGS) entry which is preliminary data.</text>
</comment>
<proteinExistence type="predicted"/>
<evidence type="ECO:0000313" key="1">
    <source>
        <dbReference type="EMBL" id="OQX14381.1"/>
    </source>
</evidence>
<dbReference type="Pfam" id="PF08986">
    <property type="entry name" value="DUF1889"/>
    <property type="match status" value="1"/>
</dbReference>
<dbReference type="SUPFAM" id="SSF140670">
    <property type="entry name" value="YoaC-like"/>
    <property type="match status" value="1"/>
</dbReference>
<name>A0A1Y1QUT5_9GAMM</name>
<dbReference type="Proteomes" id="UP000192491">
    <property type="component" value="Unassembled WGS sequence"/>
</dbReference>